<dbReference type="InterPro" id="IPR010281">
    <property type="entry name" value="DUF885"/>
</dbReference>
<dbReference type="Proteomes" id="UP001168528">
    <property type="component" value="Unassembled WGS sequence"/>
</dbReference>
<proteinExistence type="predicted"/>
<protein>
    <submittedName>
        <fullName evidence="2">DUF885 domain-containing protein</fullName>
    </submittedName>
</protein>
<sequence length="601" mass="68831">MKYILLLGLFALCLMACQSTKTEQTMTTSTQPNKELAAFFEQYYEERLKLFPLEATQQGDSRYNDLLPNDISQEFISELKKFYTNNLAKINTFERSTLSDEDKIAYDTFKRELEVQLEGMAFNQELIPFQQFWGLPLTMGQLGSGESSQPFKTVKDYDDWLKRVKAFTVWGDTAIANFRKGMAANVVLPKSLAIKMIPQMNDLVVTDPTKSLFYGPVTKMPSTFSEADKSRLTAAYKKMIMEDIVPTYKKLGDFIKSEYVPKTRSTSGIDVLPQGKELYTYLVKYWTTTDKTPEEIYQTGLQEVTRIRGEMEKVKQQVGFNGTLDEFFVHLKTDKQFYPYTKPEEVLKDFNGILAKIEPNLKQMFNNTPKTPFEIRQTEKFREASASAEYNQGSADGSRPGIFYVPIPDAATFNKTSGMESLFLHEAIPGHHYQISLQQENTNLHKFQRFSWYGAYGEGWALYCESLGKELGLYTDPYQYMGALGDEIHRAIRLVVDVGLHTKGMTREEAIKYMMDNEPISEEGATAEIERYMAIPGQALSYKIGALKIRELREKYEKQLGNKFKLSAFHDEFLKDGGMPLDVLERKMDAWAAKQGSVEKL</sequence>
<organism evidence="2 3">
    <name type="scientific">Rhodocytophaga aerolata</name>
    <dbReference type="NCBI Taxonomy" id="455078"/>
    <lineage>
        <taxon>Bacteria</taxon>
        <taxon>Pseudomonadati</taxon>
        <taxon>Bacteroidota</taxon>
        <taxon>Cytophagia</taxon>
        <taxon>Cytophagales</taxon>
        <taxon>Rhodocytophagaceae</taxon>
        <taxon>Rhodocytophaga</taxon>
    </lineage>
</organism>
<keyword evidence="3" id="KW-1185">Reference proteome</keyword>
<name>A0ABT8RAP2_9BACT</name>
<dbReference type="RefSeq" id="WP_302039078.1">
    <property type="nucleotide sequence ID" value="NZ_JAUKPO010000011.1"/>
</dbReference>
<dbReference type="EMBL" id="JAUKPO010000011">
    <property type="protein sequence ID" value="MDO1448273.1"/>
    <property type="molecule type" value="Genomic_DNA"/>
</dbReference>
<keyword evidence="1" id="KW-0732">Signal</keyword>
<feature type="chain" id="PRO_5047256957" evidence="1">
    <location>
        <begin position="22"/>
        <end position="601"/>
    </location>
</feature>
<reference evidence="2" key="1">
    <citation type="submission" date="2023-07" db="EMBL/GenBank/DDBJ databases">
        <title>The genome sequence of Rhodocytophaga aerolata KACC 12507.</title>
        <authorList>
            <person name="Zhang X."/>
        </authorList>
    </citation>
    <scope>NUCLEOTIDE SEQUENCE</scope>
    <source>
        <strain evidence="2">KACC 12507</strain>
    </source>
</reference>
<gene>
    <name evidence="2" type="ORF">Q0590_18505</name>
</gene>
<dbReference type="PANTHER" id="PTHR33361">
    <property type="entry name" value="GLR0591 PROTEIN"/>
    <property type="match status" value="1"/>
</dbReference>
<accession>A0ABT8RAP2</accession>
<feature type="signal peptide" evidence="1">
    <location>
        <begin position="1"/>
        <end position="21"/>
    </location>
</feature>
<dbReference type="Pfam" id="PF05960">
    <property type="entry name" value="DUF885"/>
    <property type="match status" value="1"/>
</dbReference>
<evidence type="ECO:0000313" key="3">
    <source>
        <dbReference type="Proteomes" id="UP001168528"/>
    </source>
</evidence>
<dbReference type="PANTHER" id="PTHR33361:SF16">
    <property type="entry name" value="DUF885 DOMAIN-CONTAINING PROTEIN"/>
    <property type="match status" value="1"/>
</dbReference>
<evidence type="ECO:0000313" key="2">
    <source>
        <dbReference type="EMBL" id="MDO1448273.1"/>
    </source>
</evidence>
<comment type="caution">
    <text evidence="2">The sequence shown here is derived from an EMBL/GenBank/DDBJ whole genome shotgun (WGS) entry which is preliminary data.</text>
</comment>
<evidence type="ECO:0000256" key="1">
    <source>
        <dbReference type="SAM" id="SignalP"/>
    </source>
</evidence>